<reference evidence="3 4" key="1">
    <citation type="submission" date="2018-11" db="EMBL/GenBank/DDBJ databases">
        <title>Genomic Encyclopedia of Type Strains, Phase IV (KMG-IV): sequencing the most valuable type-strain genomes for metagenomic binning, comparative biology and taxonomic classification.</title>
        <authorList>
            <person name="Goeker M."/>
        </authorList>
    </citation>
    <scope>NUCLEOTIDE SEQUENCE [LARGE SCALE GENOMIC DNA]</scope>
    <source>
        <strain evidence="3 4">DSM 18090</strain>
    </source>
</reference>
<accession>A0A3N5B6P8</accession>
<dbReference type="PANTHER" id="PTHR43798:SF31">
    <property type="entry name" value="AB HYDROLASE SUPERFAMILY PROTEIN YCLE"/>
    <property type="match status" value="1"/>
</dbReference>
<dbReference type="InterPro" id="IPR036388">
    <property type="entry name" value="WH-like_DNA-bd_sf"/>
</dbReference>
<dbReference type="PANTHER" id="PTHR43798">
    <property type="entry name" value="MONOACYLGLYCEROL LIPASE"/>
    <property type="match status" value="1"/>
</dbReference>
<proteinExistence type="predicted"/>
<name>A0A3N5B6P8_9BACI</name>
<protein>
    <submittedName>
        <fullName evidence="3">Pimeloyl-ACP methyl ester carboxylesterase</fullName>
    </submittedName>
</protein>
<dbReference type="Pfam" id="PF00561">
    <property type="entry name" value="Abhydrolase_1"/>
    <property type="match status" value="1"/>
</dbReference>
<dbReference type="Gene3D" id="3.40.50.1820">
    <property type="entry name" value="alpha/beta hydrolase"/>
    <property type="match status" value="1"/>
</dbReference>
<dbReference type="InterPro" id="IPR050266">
    <property type="entry name" value="AB_hydrolase_sf"/>
</dbReference>
<dbReference type="SUPFAM" id="SSF53474">
    <property type="entry name" value="alpha/beta-Hydrolases"/>
    <property type="match status" value="1"/>
</dbReference>
<keyword evidence="1" id="KW-0378">Hydrolase</keyword>
<evidence type="ECO:0000256" key="1">
    <source>
        <dbReference type="ARBA" id="ARBA00022801"/>
    </source>
</evidence>
<dbReference type="Gene3D" id="1.10.10.10">
    <property type="entry name" value="Winged helix-like DNA-binding domain superfamily/Winged helix DNA-binding domain"/>
    <property type="match status" value="1"/>
</dbReference>
<dbReference type="GO" id="GO:0016020">
    <property type="term" value="C:membrane"/>
    <property type="evidence" value="ECO:0007669"/>
    <property type="project" value="TreeGrafter"/>
</dbReference>
<dbReference type="EMBL" id="RKRF01000009">
    <property type="protein sequence ID" value="RPF53366.1"/>
    <property type="molecule type" value="Genomic_DNA"/>
</dbReference>
<dbReference type="InterPro" id="IPR029058">
    <property type="entry name" value="AB_hydrolase_fold"/>
</dbReference>
<comment type="caution">
    <text evidence="3">The sequence shown here is derived from an EMBL/GenBank/DDBJ whole genome shotgun (WGS) entry which is preliminary data.</text>
</comment>
<dbReference type="RefSeq" id="WP_170158529.1">
    <property type="nucleotide sequence ID" value="NZ_RKRF01000009.1"/>
</dbReference>
<feature type="domain" description="AB hydrolase-1" evidence="2">
    <location>
        <begin position="25"/>
        <end position="249"/>
    </location>
</feature>
<dbReference type="AlphaFoldDB" id="A0A3N5B6P8"/>
<sequence length="517" mass="61885">MYNWLELEDTLLRYEYIRSDREDAPTLVLTHGNGFDLTQWDEVVQLLRNDYHILRYDFRNQGRSDSDSTQLTWEILIHDFEKLLSYLSIKDIHLVGYSMGGNFAIELARRQKSYLKSMVLISTAIYIPKNIAIQEIKRRNSWVEEEVFRNNIYHLIQNLCHPAHDDKINRIKRMYDQVEQRTYIDYFNLCADTAIDYDFEEFHQLRVPTLFLAGEFDPLYPPRLQMVYHHYFPNNRIFVVPQASNAVMIDQPEVFSEHIRLFIDQSYEVNSGHTYNYTEQLNRELDEMFEAGIRQRNEILYLELMNDFKLVIDGKVVEGKWSQRKSMQLMTYIILNKSVTREQLCETFWPDEDITKARSQLSVALNHIKRMVERSANKPFDNYLDIKRDVIELKVNPKIDLFELMNQIRQLEKIDDIGVRLKNALSLFNSLPKNFNRLIYDDWFVQIIVDIENRILDICNVLLQYTSTKKERADLLKIMVRYNAVDFEYIEELINILKDVKSKEVEYYRKKALDVYK</sequence>
<dbReference type="GO" id="GO:0016787">
    <property type="term" value="F:hydrolase activity"/>
    <property type="evidence" value="ECO:0007669"/>
    <property type="project" value="UniProtKB-KW"/>
</dbReference>
<keyword evidence="4" id="KW-1185">Reference proteome</keyword>
<evidence type="ECO:0000313" key="4">
    <source>
        <dbReference type="Proteomes" id="UP000276443"/>
    </source>
</evidence>
<evidence type="ECO:0000313" key="3">
    <source>
        <dbReference type="EMBL" id="RPF53366.1"/>
    </source>
</evidence>
<gene>
    <name evidence="3" type="ORF">EDC24_1865</name>
</gene>
<dbReference type="InterPro" id="IPR000073">
    <property type="entry name" value="AB_hydrolase_1"/>
</dbReference>
<evidence type="ECO:0000259" key="2">
    <source>
        <dbReference type="Pfam" id="PF00561"/>
    </source>
</evidence>
<dbReference type="Proteomes" id="UP000276443">
    <property type="component" value="Unassembled WGS sequence"/>
</dbReference>
<organism evidence="3 4">
    <name type="scientific">Aquisalibacillus elongatus</name>
    <dbReference type="NCBI Taxonomy" id="485577"/>
    <lineage>
        <taxon>Bacteria</taxon>
        <taxon>Bacillati</taxon>
        <taxon>Bacillota</taxon>
        <taxon>Bacilli</taxon>
        <taxon>Bacillales</taxon>
        <taxon>Bacillaceae</taxon>
        <taxon>Aquisalibacillus</taxon>
    </lineage>
</organism>